<dbReference type="InterPro" id="IPR050055">
    <property type="entry name" value="EF-Tu_GTPase"/>
</dbReference>
<proteinExistence type="predicted"/>
<dbReference type="InterPro" id="IPR027417">
    <property type="entry name" value="P-loop_NTPase"/>
</dbReference>
<dbReference type="PANTHER" id="PTHR43721:SF30">
    <property type="entry name" value="TR-TYPE G DOMAIN-CONTAINING PROTEIN"/>
    <property type="match status" value="1"/>
</dbReference>
<evidence type="ECO:0000256" key="1">
    <source>
        <dbReference type="SAM" id="MobiDB-lite"/>
    </source>
</evidence>
<feature type="compositionally biased region" description="Low complexity" evidence="1">
    <location>
        <begin position="730"/>
        <end position="740"/>
    </location>
</feature>
<accession>A0A4S2MNJ5</accession>
<gene>
    <name evidence="3" type="ORF">EX30DRAFT_373696</name>
</gene>
<evidence type="ECO:0000259" key="2">
    <source>
        <dbReference type="Pfam" id="PF00009"/>
    </source>
</evidence>
<dbReference type="InParanoid" id="A0A4S2MNJ5"/>
<evidence type="ECO:0000313" key="3">
    <source>
        <dbReference type="EMBL" id="TGZ78690.1"/>
    </source>
</evidence>
<sequence>MSSIFTFNHSPPKPASPWSGTPTSAPTPSITPSNDPTVILDDIPGHLRSSLNSGRVRNSHQFPYATNAQLVDDRGMPISTLSSEPAIGATEYKLSLAHVGKSGARREQLITQLLWRLQQSSAYHGTSTGAGGQSPGMLLESHGALYEIGVADDGTFVGIPEKEMDESLDNLRSMAKDIGATVEIIRREFVRCVTADDEERAKQKRREHIKAKLRARGKNQQKMRMRDGKLAKVPFDDAKCEEELVRLDAHELEKFAIPVIGTELWVVEALVRPGAATLIGTGSDDGVSGRKESIGADNNDIKPAQELRVSLTGPTTSGKSTLLGALTTGELDNGRGKLRLSLLRHHHEIISGITSSIAWEIFGYKPTTHAPQSVSPESDDNPDHDGFFTSDPDDAQGLAANATAAARLVNYSTGNVSSWTDIHASVTNPLHVPSSSPASPGRIVFISDSAGHTKYRHTTIRSLVGWAPHYIVLLIPANDADVNCGANGTYNLSDDIRRHFNLCLLLKSPLVVLFTKIEVAAKSGFTKLFSHVLGALKQAGRKPITVADPGKVDDVVNQIKNDHRAVPVLFTSAVRGDGIATLHELLMRLPVPSQQPREDAPKAGTTGEEVKIDPLFHIEEFYDIKPIPLQSTPGNTAAASQEGIVISGHLKSGTIAVGDILTLGPFSPPSSSSPTRNPRTRSRRIRQRNPSSLSTAAGGGGINSTDADADYSSGSGSASGSDHQPEQHQQHQQQQSSPSRQSRKHADHQEWRKIQIVSIRHLRLPVTRLREGEAGTIGIVPIPCASSPPAPAPVPVVHASSPLASAPGGGDVLNGEGGENGVDGDTMMAPLKIHRGMVLLPAQHASRAGNRLSFTISIPPSISPSSAAASVAQYPTKHDTLQIFVASVRSTARVVDIRHIRGGNRSTPGGDADGGADGDGDEEQEVVVEVHFTRENTTAWVEVGERVVAVRVGGSAGSGSGAGQGEEGCWVGRVCAGAGAGCQ</sequence>
<dbReference type="Proteomes" id="UP000298138">
    <property type="component" value="Unassembled WGS sequence"/>
</dbReference>
<feature type="region of interest" description="Disordered" evidence="1">
    <location>
        <begin position="1"/>
        <end position="36"/>
    </location>
</feature>
<keyword evidence="4" id="KW-1185">Reference proteome</keyword>
<name>A0A4S2MNJ5_9PEZI</name>
<dbReference type="InterPro" id="IPR000795">
    <property type="entry name" value="T_Tr_GTP-bd_dom"/>
</dbReference>
<dbReference type="SUPFAM" id="SSF52540">
    <property type="entry name" value="P-loop containing nucleoside triphosphate hydrolases"/>
    <property type="match status" value="1"/>
</dbReference>
<dbReference type="Pfam" id="PF00009">
    <property type="entry name" value="GTP_EFTU"/>
    <property type="match status" value="1"/>
</dbReference>
<dbReference type="OrthoDB" id="5342685at2759"/>
<dbReference type="GO" id="GO:0003924">
    <property type="term" value="F:GTPase activity"/>
    <property type="evidence" value="ECO:0007669"/>
    <property type="project" value="InterPro"/>
</dbReference>
<reference evidence="3 4" key="1">
    <citation type="submission" date="2019-04" db="EMBL/GenBank/DDBJ databases">
        <title>Comparative genomics and transcriptomics to analyze fruiting body development in filamentous ascomycetes.</title>
        <authorList>
            <consortium name="DOE Joint Genome Institute"/>
            <person name="Lutkenhaus R."/>
            <person name="Traeger S."/>
            <person name="Breuer J."/>
            <person name="Kuo A."/>
            <person name="Lipzen A."/>
            <person name="Pangilinan J."/>
            <person name="Dilworth D."/>
            <person name="Sandor L."/>
            <person name="Poggeler S."/>
            <person name="Barry K."/>
            <person name="Grigoriev I.V."/>
            <person name="Nowrousian M."/>
        </authorList>
    </citation>
    <scope>NUCLEOTIDE SEQUENCE [LARGE SCALE GENOMIC DNA]</scope>
    <source>
        <strain evidence="3 4">CBS 389.68</strain>
    </source>
</reference>
<feature type="compositionally biased region" description="Low complexity" evidence="1">
    <location>
        <begin position="16"/>
        <end position="33"/>
    </location>
</feature>
<dbReference type="AlphaFoldDB" id="A0A4S2MNJ5"/>
<feature type="region of interest" description="Disordered" evidence="1">
    <location>
        <begin position="900"/>
        <end position="922"/>
    </location>
</feature>
<dbReference type="EMBL" id="ML220139">
    <property type="protein sequence ID" value="TGZ78690.1"/>
    <property type="molecule type" value="Genomic_DNA"/>
</dbReference>
<feature type="compositionally biased region" description="Low complexity" evidence="1">
    <location>
        <begin position="704"/>
        <end position="722"/>
    </location>
</feature>
<feature type="domain" description="Tr-type G" evidence="2">
    <location>
        <begin position="309"/>
        <end position="588"/>
    </location>
</feature>
<evidence type="ECO:0000313" key="4">
    <source>
        <dbReference type="Proteomes" id="UP000298138"/>
    </source>
</evidence>
<dbReference type="Gene3D" id="3.40.50.300">
    <property type="entry name" value="P-loop containing nucleotide triphosphate hydrolases"/>
    <property type="match status" value="1"/>
</dbReference>
<feature type="region of interest" description="Disordered" evidence="1">
    <location>
        <begin position="663"/>
        <end position="752"/>
    </location>
</feature>
<dbReference type="GO" id="GO:0003746">
    <property type="term" value="F:translation elongation factor activity"/>
    <property type="evidence" value="ECO:0007669"/>
    <property type="project" value="TreeGrafter"/>
</dbReference>
<organism evidence="3 4">
    <name type="scientific">Ascodesmis nigricans</name>
    <dbReference type="NCBI Taxonomy" id="341454"/>
    <lineage>
        <taxon>Eukaryota</taxon>
        <taxon>Fungi</taxon>
        <taxon>Dikarya</taxon>
        <taxon>Ascomycota</taxon>
        <taxon>Pezizomycotina</taxon>
        <taxon>Pezizomycetes</taxon>
        <taxon>Pezizales</taxon>
        <taxon>Ascodesmidaceae</taxon>
        <taxon>Ascodesmis</taxon>
    </lineage>
</organism>
<feature type="compositionally biased region" description="Basic residues" evidence="1">
    <location>
        <begin position="678"/>
        <end position="687"/>
    </location>
</feature>
<dbReference type="PANTHER" id="PTHR43721">
    <property type="entry name" value="ELONGATION FACTOR TU-RELATED"/>
    <property type="match status" value="1"/>
</dbReference>
<dbReference type="GO" id="GO:0005525">
    <property type="term" value="F:GTP binding"/>
    <property type="evidence" value="ECO:0007669"/>
    <property type="project" value="InterPro"/>
</dbReference>
<protein>
    <recommendedName>
        <fullName evidence="2">Tr-type G domain-containing protein</fullName>
    </recommendedName>
</protein>